<reference evidence="1" key="1">
    <citation type="journal article" date="2020" name="Nature">
        <title>Giant virus diversity and host interactions through global metagenomics.</title>
        <authorList>
            <person name="Schulz F."/>
            <person name="Roux S."/>
            <person name="Paez-Espino D."/>
            <person name="Jungbluth S."/>
            <person name="Walsh D.A."/>
            <person name="Denef V.J."/>
            <person name="McMahon K.D."/>
            <person name="Konstantinidis K.T."/>
            <person name="Eloe-Fadrosh E.A."/>
            <person name="Kyrpides N.C."/>
            <person name="Woyke T."/>
        </authorList>
    </citation>
    <scope>NUCLEOTIDE SEQUENCE</scope>
    <source>
        <strain evidence="1">GVMAG-M-3300023184-168</strain>
    </source>
</reference>
<name>A0A6C0HSC2_9ZZZZ</name>
<organism evidence="1">
    <name type="scientific">viral metagenome</name>
    <dbReference type="NCBI Taxonomy" id="1070528"/>
    <lineage>
        <taxon>unclassified sequences</taxon>
        <taxon>metagenomes</taxon>
        <taxon>organismal metagenomes</taxon>
    </lineage>
</organism>
<proteinExistence type="predicted"/>
<sequence length="33" mass="3750">MEENLEKVQLLIVLFLKSENEIYKGGKKSGLKA</sequence>
<dbReference type="AlphaFoldDB" id="A0A6C0HSC2"/>
<dbReference type="EMBL" id="MN740010">
    <property type="protein sequence ID" value="QHT83492.1"/>
    <property type="molecule type" value="Genomic_DNA"/>
</dbReference>
<evidence type="ECO:0000313" key="1">
    <source>
        <dbReference type="EMBL" id="QHT83492.1"/>
    </source>
</evidence>
<protein>
    <submittedName>
        <fullName evidence="1">Uncharacterized protein</fullName>
    </submittedName>
</protein>
<accession>A0A6C0HSC2</accession>